<dbReference type="GeneID" id="92355241"/>
<dbReference type="AlphaFoldDB" id="A0AAT9GTZ6"/>
<dbReference type="KEGG" id="sjv:SJAV_22880"/>
<reference evidence="1" key="1">
    <citation type="submission" date="2024-03" db="EMBL/GenBank/DDBJ databases">
        <title>Complete genome sequence of Sulfurisphaera javensis strain KD-1.</title>
        <authorList>
            <person name="Sakai H."/>
            <person name="Nur N."/>
            <person name="Suwanto A."/>
            <person name="Kurosawa N."/>
        </authorList>
    </citation>
    <scope>NUCLEOTIDE SEQUENCE</scope>
    <source>
        <strain evidence="1">KD-1</strain>
    </source>
</reference>
<evidence type="ECO:0000313" key="1">
    <source>
        <dbReference type="EMBL" id="BFH74344.1"/>
    </source>
</evidence>
<accession>A0AAT9GTZ6</accession>
<dbReference type="EMBL" id="AP031322">
    <property type="protein sequence ID" value="BFH74344.1"/>
    <property type="molecule type" value="Genomic_DNA"/>
</dbReference>
<proteinExistence type="predicted"/>
<dbReference type="RefSeq" id="WP_369609866.1">
    <property type="nucleotide sequence ID" value="NZ_AP031322.1"/>
</dbReference>
<protein>
    <submittedName>
        <fullName evidence="1">Uncharacterized protein</fullName>
    </submittedName>
</protein>
<name>A0AAT9GTZ6_9CREN</name>
<gene>
    <name evidence="1" type="ORF">SJAV_22880</name>
</gene>
<organism evidence="1">
    <name type="scientific">Sulfurisphaera javensis</name>
    <dbReference type="NCBI Taxonomy" id="2049879"/>
    <lineage>
        <taxon>Archaea</taxon>
        <taxon>Thermoproteota</taxon>
        <taxon>Thermoprotei</taxon>
        <taxon>Sulfolobales</taxon>
        <taxon>Sulfolobaceae</taxon>
        <taxon>Sulfurisphaera</taxon>
    </lineage>
</organism>
<sequence length="165" mass="18551">MPYVDKGARICKANINLDAQIGDIIITYPALLKINKNLIVYPPLSKISDSCGEIIESPSWIDGYKIKGDEKIEFVSENITVVKGELNIKCSKILTAFTLKKFLDNLEIPLSKVNTKGYPIVTINDIPLVSIDKDKVIIYSKPTTPIIRTFAYSLFYYIRSSSELE</sequence>